<dbReference type="Proteomes" id="UP000509626">
    <property type="component" value="Chromosome"/>
</dbReference>
<organism evidence="1 2">
    <name type="scientific">Halorarum salinum</name>
    <dbReference type="NCBI Taxonomy" id="2743089"/>
    <lineage>
        <taxon>Archaea</taxon>
        <taxon>Methanobacteriati</taxon>
        <taxon>Methanobacteriota</taxon>
        <taxon>Stenosarchaea group</taxon>
        <taxon>Halobacteria</taxon>
        <taxon>Halobacteriales</taxon>
        <taxon>Haloferacaceae</taxon>
        <taxon>Halorarum</taxon>
    </lineage>
</organism>
<dbReference type="EMBL" id="CP058579">
    <property type="protein sequence ID" value="QLG60651.1"/>
    <property type="molecule type" value="Genomic_DNA"/>
</dbReference>
<dbReference type="Gene3D" id="3.40.50.620">
    <property type="entry name" value="HUPs"/>
    <property type="match status" value="1"/>
</dbReference>
<protein>
    <recommendedName>
        <fullName evidence="3">Asparagine synthetase domain-containing protein</fullName>
    </recommendedName>
</protein>
<dbReference type="SUPFAM" id="SSF56235">
    <property type="entry name" value="N-terminal nucleophile aminohydrolases (Ntn hydrolases)"/>
    <property type="match status" value="1"/>
</dbReference>
<proteinExistence type="predicted"/>
<evidence type="ECO:0000313" key="2">
    <source>
        <dbReference type="Proteomes" id="UP000509626"/>
    </source>
</evidence>
<dbReference type="OrthoDB" id="346520at2157"/>
<evidence type="ECO:0000313" key="1">
    <source>
        <dbReference type="EMBL" id="QLG60651.1"/>
    </source>
</evidence>
<dbReference type="SUPFAM" id="SSF52402">
    <property type="entry name" value="Adenine nucleotide alpha hydrolases-like"/>
    <property type="match status" value="1"/>
</dbReference>
<dbReference type="AlphaFoldDB" id="A0A7D5L8T9"/>
<keyword evidence="2" id="KW-1185">Reference proteome</keyword>
<dbReference type="InterPro" id="IPR014729">
    <property type="entry name" value="Rossmann-like_a/b/a_fold"/>
</dbReference>
<dbReference type="GeneID" id="56036267"/>
<dbReference type="KEGG" id="halu:HUG12_02370"/>
<accession>A0A7D5L8T9</accession>
<evidence type="ECO:0008006" key="3">
    <source>
        <dbReference type="Google" id="ProtNLM"/>
    </source>
</evidence>
<dbReference type="RefSeq" id="WP_179267237.1">
    <property type="nucleotide sequence ID" value="NZ_CP058579.1"/>
</dbReference>
<dbReference type="InterPro" id="IPR029055">
    <property type="entry name" value="Ntn_hydrolases_N"/>
</dbReference>
<sequence>MYEDLTYRRGFLLLEAGRDADRSPIGGWDVVPLDRYRLHAHPKLRHAGAEDGDDRLLLLGRVFDPINGVADADAILDTLLDRLAASDERFFDYLDCLSGRFVLFVEGDGRAFALGDATGNRALFYDDDSADPRLASHPGILAGIGGYERTDGAETILDVEAPWFPGAATPYSEVKLLTPNTLLSLPDAEVTRFFPREPLPSNPLTDGLVAEVADIFETSVELLGREADLSLSLSAGLDSRVSLAATRDVSDEVYYNTWMTGEADKEVETVTELCERLGIECALTDLSEEPDDEFLEVFMRNTAGMSRWNRARNAYNLHRRDAPGEDAVEIRSNVSEIARTFYRDRFTFLPDEVRAETFAKLYAYEAGSDYVQGKYEEFVDRTDFSEENIFNYDIYDLFYWECRIGCWLSLWLLETSIAQEEVSLFNNRRLLKKMLSVPYEKRRSDELFHRVIRELWPECLNVPINPHKESSFEGMDRLDRFLSGAILRAPAPAYMKIRKMRRSI</sequence>
<gene>
    <name evidence="1" type="ORF">HUG12_02370</name>
</gene>
<reference evidence="1 2" key="1">
    <citation type="submission" date="2020-06" db="EMBL/GenBank/DDBJ databases">
        <title>NJ-3-1, isolated from saline soil.</title>
        <authorList>
            <person name="Cui H.L."/>
            <person name="Shi X."/>
        </authorList>
    </citation>
    <scope>NUCLEOTIDE SEQUENCE [LARGE SCALE GENOMIC DNA]</scope>
    <source>
        <strain evidence="1 2">NJ-3-1</strain>
    </source>
</reference>
<name>A0A7D5L8T9_9EURY</name>